<keyword evidence="3" id="KW-1185">Reference proteome</keyword>
<feature type="region of interest" description="Disordered" evidence="1">
    <location>
        <begin position="138"/>
        <end position="158"/>
    </location>
</feature>
<protein>
    <submittedName>
        <fullName evidence="2">Uncharacterized protein</fullName>
    </submittedName>
</protein>
<gene>
    <name evidence="2" type="ORF">EVAR_56096_1</name>
</gene>
<dbReference type="AlphaFoldDB" id="A0A4C1YH23"/>
<evidence type="ECO:0000313" key="3">
    <source>
        <dbReference type="Proteomes" id="UP000299102"/>
    </source>
</evidence>
<evidence type="ECO:0000313" key="2">
    <source>
        <dbReference type="EMBL" id="GBP73939.1"/>
    </source>
</evidence>
<evidence type="ECO:0000256" key="1">
    <source>
        <dbReference type="SAM" id="MobiDB-lite"/>
    </source>
</evidence>
<dbReference type="OrthoDB" id="6776808at2759"/>
<sequence length="504" mass="56177">MACATHPLCTMRTAQINHADERVGMPLDGPQAMTANPRTPRRVKVPTPIFYGAKLGRPLCAAACMLLALSSAEKKIELQDIEEDNLRSEKEKDEDVAQPRAQSAAIAKEFLPLEFLKNGIIRNFENPQLSQQQYVQQYDVTETPEERPTSQPQYNLPTAQAKQGTIGYLSNLPMQIYFVPQYFEAAQQAPQSRIKYTHVDTGSYQTAPESVQSQNNYVEVPAYVTPTGKAFIPELPQYTFVYTPQPTVSPGNVHVSAVVPSPPPLLTGPQASPAPVKGYNYPVPVIQYQPSAPSNPSQNYYPDYVHYTETNPVHEVSGNEIGSPKYSTQSEISYTKGSASEFPRYYNSRAPIRENPRHHGVPELPPPSPLLLRPQPSHLAGTPKILPMFRPFTKPMYSHIQSSILQGAVSPRPYDINPVSFNKRPTSLLDSYIPSSVQVEYLRRGLVKEPLATYDLLASGRHSHFPQVNPRQLERGFLPNQVFHTAAGGVTYGHYKKRTPKSNK</sequence>
<proteinExistence type="predicted"/>
<reference evidence="2 3" key="1">
    <citation type="journal article" date="2019" name="Commun. Biol.">
        <title>The bagworm genome reveals a unique fibroin gene that provides high tensile strength.</title>
        <authorList>
            <person name="Kono N."/>
            <person name="Nakamura H."/>
            <person name="Ohtoshi R."/>
            <person name="Tomita M."/>
            <person name="Numata K."/>
            <person name="Arakawa K."/>
        </authorList>
    </citation>
    <scope>NUCLEOTIDE SEQUENCE [LARGE SCALE GENOMIC DNA]</scope>
</reference>
<dbReference type="EMBL" id="BGZK01001193">
    <property type="protein sequence ID" value="GBP73939.1"/>
    <property type="molecule type" value="Genomic_DNA"/>
</dbReference>
<name>A0A4C1YH23_EUMVA</name>
<organism evidence="2 3">
    <name type="scientific">Eumeta variegata</name>
    <name type="common">Bagworm moth</name>
    <name type="synonym">Eumeta japonica</name>
    <dbReference type="NCBI Taxonomy" id="151549"/>
    <lineage>
        <taxon>Eukaryota</taxon>
        <taxon>Metazoa</taxon>
        <taxon>Ecdysozoa</taxon>
        <taxon>Arthropoda</taxon>
        <taxon>Hexapoda</taxon>
        <taxon>Insecta</taxon>
        <taxon>Pterygota</taxon>
        <taxon>Neoptera</taxon>
        <taxon>Endopterygota</taxon>
        <taxon>Lepidoptera</taxon>
        <taxon>Glossata</taxon>
        <taxon>Ditrysia</taxon>
        <taxon>Tineoidea</taxon>
        <taxon>Psychidae</taxon>
        <taxon>Oiketicinae</taxon>
        <taxon>Eumeta</taxon>
    </lineage>
</organism>
<comment type="caution">
    <text evidence="2">The sequence shown here is derived from an EMBL/GenBank/DDBJ whole genome shotgun (WGS) entry which is preliminary data.</text>
</comment>
<accession>A0A4C1YH23</accession>
<feature type="compositionally biased region" description="Polar residues" evidence="1">
    <location>
        <begin position="149"/>
        <end position="158"/>
    </location>
</feature>
<dbReference type="Proteomes" id="UP000299102">
    <property type="component" value="Unassembled WGS sequence"/>
</dbReference>